<evidence type="ECO:0000313" key="12">
    <source>
        <dbReference type="EMBL" id="EHN09390.1"/>
    </source>
</evidence>
<feature type="binding site" evidence="9">
    <location>
        <position position="88"/>
    </location>
    <ligand>
        <name>FAD</name>
        <dbReference type="ChEBI" id="CHEBI:57692"/>
    </ligand>
</feature>
<keyword evidence="5 9" id="KW-0274">FAD</keyword>
<evidence type="ECO:0000256" key="5">
    <source>
        <dbReference type="ARBA" id="ARBA00022827"/>
    </source>
</evidence>
<comment type="similarity">
    <text evidence="2">Belongs to the ferredoxin--NADP reductase type 1 family.</text>
</comment>
<dbReference type="PIRSF" id="PIRSF000362">
    <property type="entry name" value="FNR"/>
    <property type="match status" value="1"/>
</dbReference>
<reference evidence="12 13" key="1">
    <citation type="journal article" date="2013" name="Biodegradation">
        <title>Quantitative proteomic analysis of ibuprofen-degrading Patulibacter sp. strain I11.</title>
        <authorList>
            <person name="Almeida B."/>
            <person name="Kjeldal H."/>
            <person name="Lolas I."/>
            <person name="Knudsen A.D."/>
            <person name="Carvalho G."/>
            <person name="Nielsen K.L."/>
            <person name="Barreto Crespo M.T."/>
            <person name="Stensballe A."/>
            <person name="Nielsen J.L."/>
        </authorList>
    </citation>
    <scope>NUCLEOTIDE SEQUENCE [LARGE SCALE GENOMIC DNA]</scope>
    <source>
        <strain evidence="12 13">I11</strain>
    </source>
</reference>
<feature type="domain" description="FAD/NAD(P)-binding" evidence="11">
    <location>
        <begin position="13"/>
        <end position="170"/>
    </location>
</feature>
<dbReference type="AlphaFoldDB" id="H0EA50"/>
<feature type="binding site" evidence="10">
    <location>
        <begin position="203"/>
        <end position="204"/>
    </location>
    <ligand>
        <name>NADP(+)</name>
        <dbReference type="ChEBI" id="CHEBI:58349"/>
    </ligand>
</feature>
<dbReference type="PANTHER" id="PTHR48467">
    <property type="entry name" value="GLUTAMATE SYNTHASE 1 [NADH], CHLOROPLASTIC-LIKE"/>
    <property type="match status" value="1"/>
</dbReference>
<feature type="binding site" evidence="10">
    <location>
        <begin position="159"/>
        <end position="162"/>
    </location>
    <ligand>
        <name>NADP(+)</name>
        <dbReference type="ChEBI" id="CHEBI:58349"/>
    </ligand>
</feature>
<feature type="binding site" evidence="9">
    <location>
        <position position="52"/>
    </location>
    <ligand>
        <name>FAD</name>
        <dbReference type="ChEBI" id="CHEBI:57692"/>
    </ligand>
</feature>
<accession>H0EA50</accession>
<dbReference type="PATRIC" id="fig|1097667.3.peg.3692"/>
<name>H0EA50_9ACTN</name>
<evidence type="ECO:0000259" key="11">
    <source>
        <dbReference type="Pfam" id="PF07992"/>
    </source>
</evidence>
<evidence type="ECO:0000256" key="7">
    <source>
        <dbReference type="ARBA" id="ARBA00023002"/>
    </source>
</evidence>
<dbReference type="Gene3D" id="3.40.50.720">
    <property type="entry name" value="NAD(P)-binding Rossmann-like Domain"/>
    <property type="match status" value="1"/>
</dbReference>
<dbReference type="PANTHER" id="PTHR48467:SF1">
    <property type="entry name" value="GLUTAMATE SYNTHASE 1 [NADH], CHLOROPLASTIC-LIKE"/>
    <property type="match status" value="1"/>
</dbReference>
<evidence type="ECO:0000256" key="4">
    <source>
        <dbReference type="ARBA" id="ARBA00022630"/>
    </source>
</evidence>
<feature type="binding site" evidence="10">
    <location>
        <position position="380"/>
    </location>
    <ligand>
        <name>NADP(+)</name>
        <dbReference type="ChEBI" id="CHEBI:58349"/>
    </ligand>
</feature>
<evidence type="ECO:0000256" key="1">
    <source>
        <dbReference type="ARBA" id="ARBA00001974"/>
    </source>
</evidence>
<organism evidence="12 13">
    <name type="scientific">Patulibacter medicamentivorans</name>
    <dbReference type="NCBI Taxonomy" id="1097667"/>
    <lineage>
        <taxon>Bacteria</taxon>
        <taxon>Bacillati</taxon>
        <taxon>Actinomycetota</taxon>
        <taxon>Thermoleophilia</taxon>
        <taxon>Solirubrobacterales</taxon>
        <taxon>Patulibacteraceae</taxon>
        <taxon>Patulibacter</taxon>
    </lineage>
</organism>
<dbReference type="InterPro" id="IPR023753">
    <property type="entry name" value="FAD/NAD-binding_dom"/>
</dbReference>
<sequence length="473" mass="51673">MSDQPETPARPLKVAIVGAGPAGFYAAGQLLAAKGVAAEVDLFDKLPTPYGLVRFGVAPDHPKIKSVTRVYEKIAQKPGFRFFGNVEVGKDITHAELLERHHAVLYATGASHDRRLGIPGEDLPGSHPATEFVAWYNGHPEARDLEFDLSAKRAVVIGNGNVAVDVARMLGLDAGELRETDTADHAIEALIASEVEEIVMLGRRGLAQAAFTNPELRELGEMADCDIVVDPAEVALDEHSARWLERDDADVREKRNVEIATEYSTRTPEGKKRRIVLRFLASPVRILGEDRVEGIEIVRNELVADDDGWLSARPTEETEVIECGLVLRSIGYRGTKLHDVPFDDQRATIRNVGGRVIDENDDEQVPGVYTAGWIKRGPSGIIGTNKKCAQGTVDALLEDLESGQLPEPTVTEDDLPELVAERKPDHVDWSAWSRIDAHEQALGEPQGRPRVKLTRISEMVDVATAAGAVGERT</sequence>
<dbReference type="SUPFAM" id="SSF51971">
    <property type="entry name" value="Nucleotide-binding domain"/>
    <property type="match status" value="1"/>
</dbReference>
<feature type="binding site" evidence="9">
    <location>
        <position position="22"/>
    </location>
    <ligand>
        <name>FAD</name>
        <dbReference type="ChEBI" id="CHEBI:57692"/>
    </ligand>
</feature>
<dbReference type="Gene3D" id="3.50.50.60">
    <property type="entry name" value="FAD/NAD(P)-binding domain"/>
    <property type="match status" value="1"/>
</dbReference>
<gene>
    <name evidence="12" type="ORF">PAI11_37240</name>
</gene>
<comment type="caution">
    <text evidence="12">The sequence shown here is derived from an EMBL/GenBank/DDBJ whole genome shotgun (WGS) entry which is preliminary data.</text>
</comment>
<dbReference type="Proteomes" id="UP000005143">
    <property type="component" value="Unassembled WGS sequence"/>
</dbReference>
<comment type="catalytic activity">
    <reaction evidence="8">
        <text>2 reduced [2Fe-2S]-[ferredoxin] + NADP(+) + H(+) = 2 oxidized [2Fe-2S]-[ferredoxin] + NADPH</text>
        <dbReference type="Rhea" id="RHEA:20125"/>
        <dbReference type="Rhea" id="RHEA-COMP:10000"/>
        <dbReference type="Rhea" id="RHEA-COMP:10001"/>
        <dbReference type="ChEBI" id="CHEBI:15378"/>
        <dbReference type="ChEBI" id="CHEBI:33737"/>
        <dbReference type="ChEBI" id="CHEBI:33738"/>
        <dbReference type="ChEBI" id="CHEBI:57783"/>
        <dbReference type="ChEBI" id="CHEBI:58349"/>
        <dbReference type="EC" id="1.18.1.2"/>
    </reaction>
</comment>
<feature type="binding site" evidence="9">
    <location>
        <position position="373"/>
    </location>
    <ligand>
        <name>FAD</name>
        <dbReference type="ChEBI" id="CHEBI:57692"/>
    </ligand>
</feature>
<evidence type="ECO:0000256" key="10">
    <source>
        <dbReference type="PIRSR" id="PIRSR000362-2"/>
    </source>
</evidence>
<dbReference type="EC" id="1.18.1.2" evidence="3"/>
<dbReference type="EMBL" id="AGUD01000292">
    <property type="protein sequence ID" value="EHN09390.1"/>
    <property type="molecule type" value="Genomic_DNA"/>
</dbReference>
<feature type="binding site" evidence="10">
    <location>
        <position position="215"/>
    </location>
    <ligand>
        <name>NADP(+)</name>
        <dbReference type="ChEBI" id="CHEBI:58349"/>
    </ligand>
</feature>
<comment type="cofactor">
    <cofactor evidence="1 9">
        <name>FAD</name>
        <dbReference type="ChEBI" id="CHEBI:57692"/>
    </cofactor>
</comment>
<dbReference type="InterPro" id="IPR055275">
    <property type="entry name" value="Ferredox_Rdtase"/>
</dbReference>
<evidence type="ECO:0000256" key="3">
    <source>
        <dbReference type="ARBA" id="ARBA00013223"/>
    </source>
</evidence>
<keyword evidence="13" id="KW-1185">Reference proteome</keyword>
<evidence type="ECO:0000313" key="13">
    <source>
        <dbReference type="Proteomes" id="UP000005143"/>
    </source>
</evidence>
<dbReference type="Pfam" id="PF07992">
    <property type="entry name" value="Pyr_redox_2"/>
    <property type="match status" value="1"/>
</dbReference>
<dbReference type="GO" id="GO:0004324">
    <property type="term" value="F:ferredoxin-NADP+ reductase activity"/>
    <property type="evidence" value="ECO:0007669"/>
    <property type="project" value="UniProtKB-EC"/>
</dbReference>
<dbReference type="RefSeq" id="WP_007578151.1">
    <property type="nucleotide sequence ID" value="NZ_AGUD01000292.1"/>
</dbReference>
<dbReference type="PRINTS" id="PR00419">
    <property type="entry name" value="ADXRDTASE"/>
</dbReference>
<proteinExistence type="inferred from homology"/>
<protein>
    <recommendedName>
        <fullName evidence="3">ferredoxin--NADP(+) reductase</fullName>
        <ecNumber evidence="3">1.18.1.2</ecNumber>
    </recommendedName>
</protein>
<dbReference type="InterPro" id="IPR021163">
    <property type="entry name" value="Ferredox_Rdtase_adrenod"/>
</dbReference>
<dbReference type="InterPro" id="IPR036188">
    <property type="entry name" value="FAD/NAD-bd_sf"/>
</dbReference>
<keyword evidence="6 10" id="KW-0521">NADP</keyword>
<evidence type="ECO:0000256" key="9">
    <source>
        <dbReference type="PIRSR" id="PIRSR000362-1"/>
    </source>
</evidence>
<keyword evidence="7 12" id="KW-0560">Oxidoreductase</keyword>
<evidence type="ECO:0000256" key="8">
    <source>
        <dbReference type="ARBA" id="ARBA00047776"/>
    </source>
</evidence>
<evidence type="ECO:0000256" key="2">
    <source>
        <dbReference type="ARBA" id="ARBA00008312"/>
    </source>
</evidence>
<keyword evidence="4" id="KW-0285">Flavoprotein</keyword>
<feature type="binding site" evidence="9">
    <location>
        <begin position="380"/>
        <end position="382"/>
    </location>
    <ligand>
        <name>FAD</name>
        <dbReference type="ChEBI" id="CHEBI:57692"/>
    </ligand>
</feature>
<evidence type="ECO:0000256" key="6">
    <source>
        <dbReference type="ARBA" id="ARBA00022857"/>
    </source>
</evidence>